<protein>
    <submittedName>
        <fullName evidence="2">Uncharacterized protein</fullName>
    </submittedName>
</protein>
<accession>A0AAV2ISM1</accession>
<feature type="compositionally biased region" description="Acidic residues" evidence="1">
    <location>
        <begin position="275"/>
        <end position="287"/>
    </location>
</feature>
<organism evidence="2 3">
    <name type="scientific">Lymnaea stagnalis</name>
    <name type="common">Great pond snail</name>
    <name type="synonym">Helix stagnalis</name>
    <dbReference type="NCBI Taxonomy" id="6523"/>
    <lineage>
        <taxon>Eukaryota</taxon>
        <taxon>Metazoa</taxon>
        <taxon>Spiralia</taxon>
        <taxon>Lophotrochozoa</taxon>
        <taxon>Mollusca</taxon>
        <taxon>Gastropoda</taxon>
        <taxon>Heterobranchia</taxon>
        <taxon>Euthyneura</taxon>
        <taxon>Panpulmonata</taxon>
        <taxon>Hygrophila</taxon>
        <taxon>Lymnaeoidea</taxon>
        <taxon>Lymnaeidae</taxon>
        <taxon>Lymnaea</taxon>
    </lineage>
</organism>
<comment type="caution">
    <text evidence="2">The sequence shown here is derived from an EMBL/GenBank/DDBJ whole genome shotgun (WGS) entry which is preliminary data.</text>
</comment>
<feature type="region of interest" description="Disordered" evidence="1">
    <location>
        <begin position="229"/>
        <end position="330"/>
    </location>
</feature>
<dbReference type="GO" id="GO:0003676">
    <property type="term" value="F:nucleic acid binding"/>
    <property type="evidence" value="ECO:0007669"/>
    <property type="project" value="InterPro"/>
</dbReference>
<dbReference type="InterPro" id="IPR035979">
    <property type="entry name" value="RBD_domain_sf"/>
</dbReference>
<dbReference type="InterPro" id="IPR012677">
    <property type="entry name" value="Nucleotide-bd_a/b_plait_sf"/>
</dbReference>
<feature type="non-terminal residue" evidence="2">
    <location>
        <position position="1"/>
    </location>
</feature>
<evidence type="ECO:0000313" key="2">
    <source>
        <dbReference type="EMBL" id="CAL1548782.1"/>
    </source>
</evidence>
<feature type="compositionally biased region" description="Basic and acidic residues" evidence="1">
    <location>
        <begin position="229"/>
        <end position="258"/>
    </location>
</feature>
<name>A0AAV2ISM1_LYMST</name>
<feature type="non-terminal residue" evidence="2">
    <location>
        <position position="330"/>
    </location>
</feature>
<proteinExistence type="predicted"/>
<feature type="compositionally biased region" description="Basic and acidic residues" evidence="1">
    <location>
        <begin position="302"/>
        <end position="314"/>
    </location>
</feature>
<evidence type="ECO:0000256" key="1">
    <source>
        <dbReference type="SAM" id="MobiDB-lite"/>
    </source>
</evidence>
<dbReference type="Gene3D" id="3.30.70.330">
    <property type="match status" value="1"/>
</dbReference>
<dbReference type="AlphaFoldDB" id="A0AAV2ISM1"/>
<evidence type="ECO:0000313" key="3">
    <source>
        <dbReference type="Proteomes" id="UP001497497"/>
    </source>
</evidence>
<dbReference type="Proteomes" id="UP001497497">
    <property type="component" value="Unassembled WGS sequence"/>
</dbReference>
<dbReference type="Pfam" id="PF23085">
    <property type="entry name" value="RRM_PARP14_3"/>
    <property type="match status" value="1"/>
</dbReference>
<dbReference type="SUPFAM" id="SSF54928">
    <property type="entry name" value="RNA-binding domain, RBD"/>
    <property type="match status" value="1"/>
</dbReference>
<reference evidence="2 3" key="1">
    <citation type="submission" date="2024-04" db="EMBL/GenBank/DDBJ databases">
        <authorList>
            <consortium name="Genoscope - CEA"/>
            <person name="William W."/>
        </authorList>
    </citation>
    <scope>NUCLEOTIDE SEQUENCE [LARGE SCALE GENOMIC DNA]</scope>
</reference>
<gene>
    <name evidence="2" type="ORF">GSLYS_00022099001</name>
</gene>
<keyword evidence="3" id="KW-1185">Reference proteome</keyword>
<feature type="compositionally biased region" description="Basic residues" evidence="1">
    <location>
        <begin position="290"/>
        <end position="301"/>
    </location>
</feature>
<dbReference type="EMBL" id="CAXITT010001704">
    <property type="protein sequence ID" value="CAL1548782.1"/>
    <property type="molecule type" value="Genomic_DNA"/>
</dbReference>
<sequence>DARALCRISHDKRSNISEVNLASEKDFNWHTNLIAVHGYTFDSSNDKDKFKDLISRRLKRDVVEILQFDEKRSVIVKLKPEQCQPENLAEMIWKCSFQFCGIHLIPAPVEKSNKILISRLSSKTDKGTIERYLSSRRSGASPRQLIPPVQKLSSQKAVATFINSEAIESLLSKSKHELEGKKLKIDYFHHCLTTEAFEEHFGSSKKFKKMCHKSSSEAKLKDSVKFGDGEINEHKIPNEEKFHKNDLKMTSKSSEKQIKSNLQKFKGAYKKDMDSTSEEGENEEEEKEEKKKKLRNKKRKNKEVDPTSEEEKEKKLRKRIGKSTEKYPSS</sequence>